<dbReference type="GO" id="GO:1990604">
    <property type="term" value="C:IRE1-TRAF2-ASK1 complex"/>
    <property type="evidence" value="ECO:0007669"/>
    <property type="project" value="TreeGrafter"/>
</dbReference>
<dbReference type="SUPFAM" id="SSF56112">
    <property type="entry name" value="Protein kinase-like (PK-like)"/>
    <property type="match status" value="1"/>
</dbReference>
<reference evidence="2" key="2">
    <citation type="submission" date="2025-09" db="UniProtKB">
        <authorList>
            <consortium name="Ensembl"/>
        </authorList>
    </citation>
    <scope>IDENTIFICATION</scope>
</reference>
<dbReference type="PANTHER" id="PTHR13954">
    <property type="entry name" value="IRE1-RELATED"/>
    <property type="match status" value="1"/>
</dbReference>
<dbReference type="GO" id="GO:0005524">
    <property type="term" value="F:ATP binding"/>
    <property type="evidence" value="ECO:0007669"/>
    <property type="project" value="InterPro"/>
</dbReference>
<dbReference type="Gene3D" id="1.10.510.10">
    <property type="entry name" value="Transferase(Phosphotransferase) domain 1"/>
    <property type="match status" value="1"/>
</dbReference>
<dbReference type="Ensembl" id="ENSNMLT00000042511.1">
    <property type="protein sequence ID" value="ENSNMLP00000038184.1"/>
    <property type="gene ID" value="ENSNMLG00000023577.1"/>
</dbReference>
<dbReference type="Proteomes" id="UP000694523">
    <property type="component" value="Unplaced"/>
</dbReference>
<dbReference type="GO" id="GO:0070059">
    <property type="term" value="P:intrinsic apoptotic signaling pathway in response to endoplasmic reticulum stress"/>
    <property type="evidence" value="ECO:0007669"/>
    <property type="project" value="TreeGrafter"/>
</dbReference>
<dbReference type="PROSITE" id="PS50011">
    <property type="entry name" value="PROTEIN_KINASE_DOM"/>
    <property type="match status" value="1"/>
</dbReference>
<name>A0A8C6UK80_9GOBI</name>
<reference evidence="2" key="1">
    <citation type="submission" date="2025-08" db="UniProtKB">
        <authorList>
            <consortium name="Ensembl"/>
        </authorList>
    </citation>
    <scope>IDENTIFICATION</scope>
</reference>
<protein>
    <recommendedName>
        <fullName evidence="1">Protein kinase domain-containing protein</fullName>
    </recommendedName>
</protein>
<dbReference type="GO" id="GO:0036498">
    <property type="term" value="P:IRE1-mediated unfolded protein response"/>
    <property type="evidence" value="ECO:0007669"/>
    <property type="project" value="TreeGrafter"/>
</dbReference>
<evidence type="ECO:0000313" key="2">
    <source>
        <dbReference type="Ensembl" id="ENSNMLP00000038184.1"/>
    </source>
</evidence>
<accession>A0A8C6UK80</accession>
<dbReference type="InterPro" id="IPR045133">
    <property type="entry name" value="IRE1/2-like"/>
</dbReference>
<keyword evidence="3" id="KW-1185">Reference proteome</keyword>
<proteinExistence type="predicted"/>
<dbReference type="PANTHER" id="PTHR13954:SF28">
    <property type="match status" value="1"/>
</dbReference>
<dbReference type="AlphaFoldDB" id="A0A8C6UK80"/>
<evidence type="ECO:0000259" key="1">
    <source>
        <dbReference type="PROSITE" id="PS50011"/>
    </source>
</evidence>
<sequence>MTVRSIRYVNDAEFLIAEGSLGTEIFLGLKNDGTEVAIKRMTKSMYQVLKNEEGILRLPELDHPSIVRYVDFAEDEDFGYLCLRTLVCE</sequence>
<feature type="domain" description="Protein kinase" evidence="1">
    <location>
        <begin position="10"/>
        <end position="89"/>
    </location>
</feature>
<dbReference type="InterPro" id="IPR000719">
    <property type="entry name" value="Prot_kinase_dom"/>
</dbReference>
<dbReference type="GO" id="GO:0051082">
    <property type="term" value="F:unfolded protein binding"/>
    <property type="evidence" value="ECO:0007669"/>
    <property type="project" value="TreeGrafter"/>
</dbReference>
<dbReference type="GO" id="GO:0004521">
    <property type="term" value="F:RNA endonuclease activity"/>
    <property type="evidence" value="ECO:0007669"/>
    <property type="project" value="InterPro"/>
</dbReference>
<dbReference type="InterPro" id="IPR011009">
    <property type="entry name" value="Kinase-like_dom_sf"/>
</dbReference>
<evidence type="ECO:0000313" key="3">
    <source>
        <dbReference type="Proteomes" id="UP000694523"/>
    </source>
</evidence>
<organism evidence="2 3">
    <name type="scientific">Neogobius melanostomus</name>
    <name type="common">round goby</name>
    <dbReference type="NCBI Taxonomy" id="47308"/>
    <lineage>
        <taxon>Eukaryota</taxon>
        <taxon>Metazoa</taxon>
        <taxon>Chordata</taxon>
        <taxon>Craniata</taxon>
        <taxon>Vertebrata</taxon>
        <taxon>Euteleostomi</taxon>
        <taxon>Actinopterygii</taxon>
        <taxon>Neopterygii</taxon>
        <taxon>Teleostei</taxon>
        <taxon>Neoteleostei</taxon>
        <taxon>Acanthomorphata</taxon>
        <taxon>Gobiaria</taxon>
        <taxon>Gobiiformes</taxon>
        <taxon>Gobioidei</taxon>
        <taxon>Gobiidae</taxon>
        <taxon>Benthophilinae</taxon>
        <taxon>Neogobiini</taxon>
        <taxon>Neogobius</taxon>
    </lineage>
</organism>
<dbReference type="GO" id="GO:0004674">
    <property type="term" value="F:protein serine/threonine kinase activity"/>
    <property type="evidence" value="ECO:0007669"/>
    <property type="project" value="InterPro"/>
</dbReference>